<evidence type="ECO:0000313" key="3">
    <source>
        <dbReference type="EMBL" id="CAC5392723.1"/>
    </source>
</evidence>
<accession>A0A6J8C8K0</accession>
<keyword evidence="4" id="KW-1185">Reference proteome</keyword>
<dbReference type="OrthoDB" id="10056483at2759"/>
<sequence>MRNIMVTTKGVEKILKMLMSKAMGPDGIHPRVLKELAPNISEVMGSLSNNPSTEEPSHRNGKSANICPLFKKKRQNHPKTLGLLKRNLSACPLEVKLQAYKGLIRPVLEYASTAWDPHQIYLQDQLANVQKRATRFITSNYNYEPGKDNLVKATGESLKDSLCKGAGYNMSDTGIMCYQIENRKQNYVTASRQCVNESGHLVRVDSTEKFDDIEAVVLGEEAGFRILVDGRYSSGGVWKFSDGSLMTILDFVLDQPDSSMQDDKDSSKQNEEDSSNEDNEDCIVLVYNSGMVRMDHVSCNEQFTFICEIELL</sequence>
<dbReference type="InterPro" id="IPR016186">
    <property type="entry name" value="C-type_lectin-like/link_sf"/>
</dbReference>
<gene>
    <name evidence="3" type="ORF">MCOR_27641</name>
</gene>
<feature type="compositionally biased region" description="Basic and acidic residues" evidence="1">
    <location>
        <begin position="261"/>
        <end position="271"/>
    </location>
</feature>
<dbReference type="SUPFAM" id="SSF56436">
    <property type="entry name" value="C-type lectin-like"/>
    <property type="match status" value="1"/>
</dbReference>
<feature type="region of interest" description="Disordered" evidence="1">
    <location>
        <begin position="43"/>
        <end position="65"/>
    </location>
</feature>
<protein>
    <recommendedName>
        <fullName evidence="2">C-type lectin domain-containing protein</fullName>
    </recommendedName>
</protein>
<dbReference type="SMART" id="SM00034">
    <property type="entry name" value="CLECT"/>
    <property type="match status" value="1"/>
</dbReference>
<dbReference type="CDD" id="cd00037">
    <property type="entry name" value="CLECT"/>
    <property type="match status" value="1"/>
</dbReference>
<dbReference type="InterPro" id="IPR016187">
    <property type="entry name" value="CTDL_fold"/>
</dbReference>
<dbReference type="PROSITE" id="PS50041">
    <property type="entry name" value="C_TYPE_LECTIN_2"/>
    <property type="match status" value="1"/>
</dbReference>
<dbReference type="InterPro" id="IPR001304">
    <property type="entry name" value="C-type_lectin-like"/>
</dbReference>
<name>A0A6J8C8K0_MYTCO</name>
<evidence type="ECO:0000259" key="2">
    <source>
        <dbReference type="PROSITE" id="PS50041"/>
    </source>
</evidence>
<dbReference type="Pfam" id="PF00059">
    <property type="entry name" value="Lectin_C"/>
    <property type="match status" value="1"/>
</dbReference>
<dbReference type="AlphaFoldDB" id="A0A6J8C8K0"/>
<evidence type="ECO:0000313" key="4">
    <source>
        <dbReference type="Proteomes" id="UP000507470"/>
    </source>
</evidence>
<reference evidence="3 4" key="1">
    <citation type="submission" date="2020-06" db="EMBL/GenBank/DDBJ databases">
        <authorList>
            <person name="Li R."/>
            <person name="Bekaert M."/>
        </authorList>
    </citation>
    <scope>NUCLEOTIDE SEQUENCE [LARGE SCALE GENOMIC DNA]</scope>
    <source>
        <strain evidence="4">wild</strain>
    </source>
</reference>
<feature type="domain" description="C-type lectin" evidence="2">
    <location>
        <begin position="173"/>
        <end position="308"/>
    </location>
</feature>
<dbReference type="Proteomes" id="UP000507470">
    <property type="component" value="Unassembled WGS sequence"/>
</dbReference>
<organism evidence="3 4">
    <name type="scientific">Mytilus coruscus</name>
    <name type="common">Sea mussel</name>
    <dbReference type="NCBI Taxonomy" id="42192"/>
    <lineage>
        <taxon>Eukaryota</taxon>
        <taxon>Metazoa</taxon>
        <taxon>Spiralia</taxon>
        <taxon>Lophotrochozoa</taxon>
        <taxon>Mollusca</taxon>
        <taxon>Bivalvia</taxon>
        <taxon>Autobranchia</taxon>
        <taxon>Pteriomorphia</taxon>
        <taxon>Mytilida</taxon>
        <taxon>Mytiloidea</taxon>
        <taxon>Mytilidae</taxon>
        <taxon>Mytilinae</taxon>
        <taxon>Mytilus</taxon>
    </lineage>
</organism>
<dbReference type="EMBL" id="CACVKT020005043">
    <property type="protein sequence ID" value="CAC5392723.1"/>
    <property type="molecule type" value="Genomic_DNA"/>
</dbReference>
<evidence type="ECO:0000256" key="1">
    <source>
        <dbReference type="SAM" id="MobiDB-lite"/>
    </source>
</evidence>
<dbReference type="Gene3D" id="3.10.100.10">
    <property type="entry name" value="Mannose-Binding Protein A, subunit A"/>
    <property type="match status" value="1"/>
</dbReference>
<proteinExistence type="predicted"/>
<feature type="region of interest" description="Disordered" evidence="1">
    <location>
        <begin position="257"/>
        <end position="278"/>
    </location>
</feature>